<comment type="caution">
    <text evidence="5">The sequence shown here is derived from an EMBL/GenBank/DDBJ whole genome shotgun (WGS) entry which is preliminary data.</text>
</comment>
<organism evidence="5 6">
    <name type="scientific">Nitrolancea hollandica Lb</name>
    <dbReference type="NCBI Taxonomy" id="1129897"/>
    <lineage>
        <taxon>Bacteria</taxon>
        <taxon>Pseudomonadati</taxon>
        <taxon>Thermomicrobiota</taxon>
        <taxon>Thermomicrobia</taxon>
        <taxon>Sphaerobacterales</taxon>
        <taxon>Sphaerobacterineae</taxon>
        <taxon>Sphaerobacteraceae</taxon>
        <taxon>Nitrolancea</taxon>
    </lineage>
</organism>
<dbReference type="InterPro" id="IPR050595">
    <property type="entry name" value="Bact_response_regulator"/>
</dbReference>
<dbReference type="InterPro" id="IPR011006">
    <property type="entry name" value="CheY-like_superfamily"/>
</dbReference>
<feature type="modified residue" description="4-aspartylphosphate" evidence="3">
    <location>
        <position position="58"/>
    </location>
</feature>
<dbReference type="Gene3D" id="3.40.50.2300">
    <property type="match status" value="1"/>
</dbReference>
<dbReference type="AlphaFoldDB" id="I4EMF2"/>
<name>I4EMF2_9BACT</name>
<dbReference type="GO" id="GO:0000160">
    <property type="term" value="P:phosphorelay signal transduction system"/>
    <property type="evidence" value="ECO:0007669"/>
    <property type="project" value="UniProtKB-KW"/>
</dbReference>
<reference evidence="5 6" key="1">
    <citation type="journal article" date="2012" name="ISME J.">
        <title>Nitrification expanded: discovery, physiology and genomics of a nitrite-oxidizing bacterium from the phylum Chloroflexi.</title>
        <authorList>
            <person name="Sorokin D.Y."/>
            <person name="Lucker S."/>
            <person name="Vejmelkova D."/>
            <person name="Kostrikina N.A."/>
            <person name="Kleerebezem R."/>
            <person name="Rijpstra W.I."/>
            <person name="Damste J.S."/>
            <person name="Le Paslier D."/>
            <person name="Muyzer G."/>
            <person name="Wagner M."/>
            <person name="van Loosdrecht M.C."/>
            <person name="Daims H."/>
        </authorList>
    </citation>
    <scope>NUCLEOTIDE SEQUENCE [LARGE SCALE GENOMIC DNA]</scope>
    <source>
        <strain evidence="6">none</strain>
    </source>
</reference>
<protein>
    <submittedName>
        <fullName evidence="5">Response regulator receiver protein</fullName>
    </submittedName>
</protein>
<evidence type="ECO:0000256" key="1">
    <source>
        <dbReference type="ARBA" id="ARBA00022553"/>
    </source>
</evidence>
<evidence type="ECO:0000256" key="3">
    <source>
        <dbReference type="PROSITE-ProRule" id="PRU00169"/>
    </source>
</evidence>
<dbReference type="Proteomes" id="UP000004221">
    <property type="component" value="Unassembled WGS sequence"/>
</dbReference>
<dbReference type="SUPFAM" id="SSF52172">
    <property type="entry name" value="CheY-like"/>
    <property type="match status" value="1"/>
</dbReference>
<dbReference type="EMBL" id="CAGS01000555">
    <property type="protein sequence ID" value="CCF85865.1"/>
    <property type="molecule type" value="Genomic_DNA"/>
</dbReference>
<dbReference type="CDD" id="cd00156">
    <property type="entry name" value="REC"/>
    <property type="match status" value="1"/>
</dbReference>
<evidence type="ECO:0000313" key="5">
    <source>
        <dbReference type="EMBL" id="CCF85865.1"/>
    </source>
</evidence>
<keyword evidence="6" id="KW-1185">Reference proteome</keyword>
<sequence>MAMDCHAHRILVVEDDPAIADLIAWVLADAGFTVYTAPTVAQGLALYEQIKPDLVVADLMLPDGLGSHLLQQLQQPEYQPAAATLVMSALPRTHQYATDARADAYLPKPFDLDELLDVVDRLVDRTAAQAFS</sequence>
<gene>
    <name evidence="5" type="ORF">NITHO_5990001</name>
</gene>
<dbReference type="PROSITE" id="PS50110">
    <property type="entry name" value="RESPONSE_REGULATORY"/>
    <property type="match status" value="1"/>
</dbReference>
<feature type="domain" description="Response regulatory" evidence="4">
    <location>
        <begin position="9"/>
        <end position="123"/>
    </location>
</feature>
<dbReference type="SMART" id="SM00448">
    <property type="entry name" value="REC"/>
    <property type="match status" value="1"/>
</dbReference>
<proteinExistence type="predicted"/>
<dbReference type="PANTHER" id="PTHR44591">
    <property type="entry name" value="STRESS RESPONSE REGULATOR PROTEIN 1"/>
    <property type="match status" value="1"/>
</dbReference>
<evidence type="ECO:0000259" key="4">
    <source>
        <dbReference type="PROSITE" id="PS50110"/>
    </source>
</evidence>
<accession>I4EMF2</accession>
<dbReference type="Pfam" id="PF00072">
    <property type="entry name" value="Response_reg"/>
    <property type="match status" value="1"/>
</dbReference>
<dbReference type="PANTHER" id="PTHR44591:SF14">
    <property type="entry name" value="PROTEIN PILG"/>
    <property type="match status" value="1"/>
</dbReference>
<keyword evidence="2" id="KW-0902">Two-component regulatory system</keyword>
<evidence type="ECO:0000256" key="2">
    <source>
        <dbReference type="ARBA" id="ARBA00023012"/>
    </source>
</evidence>
<keyword evidence="1 3" id="KW-0597">Phosphoprotein</keyword>
<dbReference type="InterPro" id="IPR001789">
    <property type="entry name" value="Sig_transdc_resp-reg_receiver"/>
</dbReference>
<evidence type="ECO:0000313" key="6">
    <source>
        <dbReference type="Proteomes" id="UP000004221"/>
    </source>
</evidence>